<evidence type="ECO:0000256" key="3">
    <source>
        <dbReference type="ARBA" id="ARBA00022475"/>
    </source>
</evidence>
<reference evidence="8" key="1">
    <citation type="submission" date="2021-11" db="EMBL/GenBank/DDBJ databases">
        <title>Vibrio ZSDE26 sp. nov. and Vibrio ZSDZ34 sp. nov., isolated from coastal seawater in Qingdao.</title>
        <authorList>
            <person name="Zhang P."/>
        </authorList>
    </citation>
    <scope>NUCLEOTIDE SEQUENCE</scope>
    <source>
        <strain evidence="8">ZSDE26</strain>
    </source>
</reference>
<comment type="subcellular location">
    <subcellularLocation>
        <location evidence="1">Cell membrane</location>
        <topology evidence="1">Multi-pass membrane protein</topology>
    </subcellularLocation>
</comment>
<evidence type="ECO:0000256" key="7">
    <source>
        <dbReference type="SAM" id="Phobius"/>
    </source>
</evidence>
<feature type="transmembrane region" description="Helical" evidence="7">
    <location>
        <begin position="246"/>
        <end position="264"/>
    </location>
</feature>
<comment type="similarity">
    <text evidence="2">Belongs to the urea transporter family.</text>
</comment>
<feature type="transmembrane region" description="Helical" evidence="7">
    <location>
        <begin position="131"/>
        <end position="149"/>
    </location>
</feature>
<feature type="transmembrane region" description="Helical" evidence="7">
    <location>
        <begin position="295"/>
        <end position="314"/>
    </location>
</feature>
<keyword evidence="6 7" id="KW-0472">Membrane</keyword>
<dbReference type="GO" id="GO:0015204">
    <property type="term" value="F:urea transmembrane transporter activity"/>
    <property type="evidence" value="ECO:0007669"/>
    <property type="project" value="InterPro"/>
</dbReference>
<dbReference type="PANTHER" id="PTHR10464:SF4">
    <property type="entry name" value="UREA TRANSPORTER"/>
    <property type="match status" value="1"/>
</dbReference>
<gene>
    <name evidence="8" type="ORF">KP803_12615</name>
</gene>
<accession>A0A9X1XNB1</accession>
<dbReference type="Proteomes" id="UP001139559">
    <property type="component" value="Unassembled WGS sequence"/>
</dbReference>
<dbReference type="AlphaFoldDB" id="A0A9X1XNB1"/>
<sequence>MSKLYHEIVMPTLKGVGQIALINSALTGALFLIALLIHDSLEISKSGWALSNGGYTLATLLGALSSLAIARLLKANNTTIEKGVYGYNGALVGLACATFFEPSGSLKFVIIAGASCTSILMYCWRWKTPAFTFPFLITIAAIFLLNQWLNLPLTPTILASVESNEVANNPYISAYPFLLSALNGVGQVLFQQGLLFSVIVITGLYLHSTKVGTWAIVGSSMGLLFGGFVGWLEVNVLTLSASSSSALLQGLFGFNGALIALALCQFKGYSNTMILIGTVVASALTWLGYLLGLTLLTFPFVVTAWAMIISKTAIRLTRFKRQNHSMTSVKKLAP</sequence>
<feature type="transmembrane region" description="Helical" evidence="7">
    <location>
        <begin position="20"/>
        <end position="41"/>
    </location>
</feature>
<keyword evidence="4 7" id="KW-0812">Transmembrane</keyword>
<proteinExistence type="inferred from homology"/>
<dbReference type="Gene3D" id="1.10.3430.10">
    <property type="entry name" value="Ammonium transporter AmtB like domains"/>
    <property type="match status" value="1"/>
</dbReference>
<protein>
    <submittedName>
        <fullName evidence="8">Urea transporter</fullName>
    </submittedName>
</protein>
<feature type="transmembrane region" description="Helical" evidence="7">
    <location>
        <begin position="213"/>
        <end position="234"/>
    </location>
</feature>
<evidence type="ECO:0000256" key="4">
    <source>
        <dbReference type="ARBA" id="ARBA00022692"/>
    </source>
</evidence>
<comment type="caution">
    <text evidence="8">The sequence shown here is derived from an EMBL/GenBank/DDBJ whole genome shotgun (WGS) entry which is preliminary data.</text>
</comment>
<evidence type="ECO:0000256" key="1">
    <source>
        <dbReference type="ARBA" id="ARBA00004651"/>
    </source>
</evidence>
<evidence type="ECO:0000256" key="6">
    <source>
        <dbReference type="ARBA" id="ARBA00023136"/>
    </source>
</evidence>
<feature type="transmembrane region" description="Helical" evidence="7">
    <location>
        <begin position="106"/>
        <end position="124"/>
    </location>
</feature>
<dbReference type="PANTHER" id="PTHR10464">
    <property type="entry name" value="UREA TRANSPORTER"/>
    <property type="match status" value="1"/>
</dbReference>
<dbReference type="InterPro" id="IPR029020">
    <property type="entry name" value="Ammonium/urea_transptr"/>
</dbReference>
<dbReference type="RefSeq" id="WP_248009191.1">
    <property type="nucleotide sequence ID" value="NZ_JAJHVV010000007.1"/>
</dbReference>
<keyword evidence="3" id="KW-1003">Cell membrane</keyword>
<name>A0A9X1XNB1_9VIBR</name>
<evidence type="ECO:0000256" key="2">
    <source>
        <dbReference type="ARBA" id="ARBA00005914"/>
    </source>
</evidence>
<evidence type="ECO:0000313" key="8">
    <source>
        <dbReference type="EMBL" id="MCK6264115.1"/>
    </source>
</evidence>
<keyword evidence="9" id="KW-1185">Reference proteome</keyword>
<feature type="transmembrane region" description="Helical" evidence="7">
    <location>
        <begin position="53"/>
        <end position="72"/>
    </location>
</feature>
<feature type="transmembrane region" description="Helical" evidence="7">
    <location>
        <begin position="188"/>
        <end position="206"/>
    </location>
</feature>
<dbReference type="Pfam" id="PF03253">
    <property type="entry name" value="UT"/>
    <property type="match status" value="1"/>
</dbReference>
<dbReference type="InterPro" id="IPR004937">
    <property type="entry name" value="Urea_transporter"/>
</dbReference>
<evidence type="ECO:0000256" key="5">
    <source>
        <dbReference type="ARBA" id="ARBA00022989"/>
    </source>
</evidence>
<feature type="transmembrane region" description="Helical" evidence="7">
    <location>
        <begin position="84"/>
        <end position="100"/>
    </location>
</feature>
<dbReference type="GO" id="GO:0005886">
    <property type="term" value="C:plasma membrane"/>
    <property type="evidence" value="ECO:0007669"/>
    <property type="project" value="UniProtKB-SubCell"/>
</dbReference>
<organism evidence="8 9">
    <name type="scientific">Vibrio amylolyticus</name>
    <dbReference type="NCBI Taxonomy" id="2847292"/>
    <lineage>
        <taxon>Bacteria</taxon>
        <taxon>Pseudomonadati</taxon>
        <taxon>Pseudomonadota</taxon>
        <taxon>Gammaproteobacteria</taxon>
        <taxon>Vibrionales</taxon>
        <taxon>Vibrionaceae</taxon>
        <taxon>Vibrio</taxon>
    </lineage>
</organism>
<dbReference type="EMBL" id="JAJHVV010000007">
    <property type="protein sequence ID" value="MCK6264115.1"/>
    <property type="molecule type" value="Genomic_DNA"/>
</dbReference>
<keyword evidence="5 7" id="KW-1133">Transmembrane helix</keyword>
<evidence type="ECO:0000313" key="9">
    <source>
        <dbReference type="Proteomes" id="UP001139559"/>
    </source>
</evidence>